<name>Q98IW2_RHILO</name>
<dbReference type="AlphaFoldDB" id="Q98IW2"/>
<sequence>MSRAGLETNEPDLSCRPLSSRNQLAAPQWAAASRAVCGREDEHDAKLEQEAYGCQGWGLAQAIPVSSLLIDALRYGD</sequence>
<accession>Q98IW2</accession>
<feature type="region of interest" description="Disordered" evidence="1">
    <location>
        <begin position="1"/>
        <end position="23"/>
    </location>
</feature>
<dbReference type="KEGG" id="mlo:msr2223"/>
<protein>
    <submittedName>
        <fullName evidence="2">Msr2223 protein</fullName>
    </submittedName>
</protein>
<evidence type="ECO:0000313" key="2">
    <source>
        <dbReference type="EMBL" id="BAB49404.1"/>
    </source>
</evidence>
<proteinExistence type="predicted"/>
<evidence type="ECO:0000256" key="1">
    <source>
        <dbReference type="SAM" id="MobiDB-lite"/>
    </source>
</evidence>
<organism evidence="2 3">
    <name type="scientific">Mesorhizobium japonicum (strain LMG 29417 / CECT 9101 / MAFF 303099)</name>
    <name type="common">Mesorhizobium loti (strain MAFF 303099)</name>
    <dbReference type="NCBI Taxonomy" id="266835"/>
    <lineage>
        <taxon>Bacteria</taxon>
        <taxon>Pseudomonadati</taxon>
        <taxon>Pseudomonadota</taxon>
        <taxon>Alphaproteobacteria</taxon>
        <taxon>Hyphomicrobiales</taxon>
        <taxon>Phyllobacteriaceae</taxon>
        <taxon>Mesorhizobium</taxon>
    </lineage>
</organism>
<reference evidence="2 3" key="1">
    <citation type="journal article" date="2000" name="DNA Res.">
        <title>Complete genome structure of the nitrogen-fixing symbiotic bacterium Mesorhizobium loti.</title>
        <authorList>
            <person name="Kaneko T."/>
            <person name="Nakamura Y."/>
            <person name="Sato S."/>
            <person name="Asamizu E."/>
            <person name="Kato T."/>
            <person name="Sasamoto S."/>
            <person name="Watanabe A."/>
            <person name="Idesawa K."/>
            <person name="Ishikawa A."/>
            <person name="Kawashima K."/>
            <person name="Kimura T."/>
            <person name="Kishida Y."/>
            <person name="Kiyokawa C."/>
            <person name="Kohara M."/>
            <person name="Matsumoto M."/>
            <person name="Matsuno A."/>
            <person name="Mochizuki Y."/>
            <person name="Nakayama S."/>
            <person name="Nakazaki N."/>
            <person name="Shimpo S."/>
            <person name="Sugimoto M."/>
            <person name="Takeuchi C."/>
            <person name="Yamada M."/>
            <person name="Tabata S."/>
        </authorList>
    </citation>
    <scope>NUCLEOTIDE SEQUENCE [LARGE SCALE GENOMIC DNA]</scope>
    <source>
        <strain evidence="3">LMG 29417 / CECT 9101 / MAFF 303099</strain>
    </source>
</reference>
<dbReference type="EMBL" id="BA000012">
    <property type="protein sequence ID" value="BAB49404.1"/>
    <property type="molecule type" value="Genomic_DNA"/>
</dbReference>
<evidence type="ECO:0000313" key="3">
    <source>
        <dbReference type="Proteomes" id="UP000000552"/>
    </source>
</evidence>
<gene>
    <name evidence="2" type="ordered locus">msr2223</name>
</gene>
<dbReference type="HOGENOM" id="CLU_2635603_0_0_5"/>
<dbReference type="Proteomes" id="UP000000552">
    <property type="component" value="Chromosome"/>
</dbReference>